<keyword evidence="1" id="KW-0560">Oxidoreductase</keyword>
<reference evidence="4" key="1">
    <citation type="journal article" date="2019" name="Int. J. Syst. Evol. Microbiol.">
        <title>The Global Catalogue of Microorganisms (GCM) 10K type strain sequencing project: providing services to taxonomists for standard genome sequencing and annotation.</title>
        <authorList>
            <consortium name="The Broad Institute Genomics Platform"/>
            <consortium name="The Broad Institute Genome Sequencing Center for Infectious Disease"/>
            <person name="Wu L."/>
            <person name="Ma J."/>
        </authorList>
    </citation>
    <scope>NUCLEOTIDE SEQUENCE [LARGE SCALE GENOMIC DNA]</scope>
    <source>
        <strain evidence="4">CGMCC 1.12192</strain>
    </source>
</reference>
<protein>
    <submittedName>
        <fullName evidence="3">NADPH-dependent F420 reductase</fullName>
    </submittedName>
</protein>
<dbReference type="Proteomes" id="UP001595960">
    <property type="component" value="Unassembled WGS sequence"/>
</dbReference>
<accession>A0ABV9R4M2</accession>
<organism evidence="3 4">
    <name type="scientific">Agromyces aurantiacus</name>
    <dbReference type="NCBI Taxonomy" id="165814"/>
    <lineage>
        <taxon>Bacteria</taxon>
        <taxon>Bacillati</taxon>
        <taxon>Actinomycetota</taxon>
        <taxon>Actinomycetes</taxon>
        <taxon>Micrococcales</taxon>
        <taxon>Microbacteriaceae</taxon>
        <taxon>Agromyces</taxon>
    </lineage>
</organism>
<dbReference type="PANTHER" id="PTHR14239:SF0">
    <property type="entry name" value="F420-DEPENDENT NADP REDUCTASE"/>
    <property type="match status" value="1"/>
</dbReference>
<evidence type="ECO:0000256" key="1">
    <source>
        <dbReference type="ARBA" id="ARBA00023002"/>
    </source>
</evidence>
<dbReference type="EMBL" id="JBHSJC010000001">
    <property type="protein sequence ID" value="MFC4828283.1"/>
    <property type="molecule type" value="Genomic_DNA"/>
</dbReference>
<dbReference type="InterPro" id="IPR036291">
    <property type="entry name" value="NAD(P)-bd_dom_sf"/>
</dbReference>
<comment type="caution">
    <text evidence="3">The sequence shown here is derived from an EMBL/GenBank/DDBJ whole genome shotgun (WGS) entry which is preliminary data.</text>
</comment>
<keyword evidence="4" id="KW-1185">Reference proteome</keyword>
<dbReference type="SUPFAM" id="SSF51735">
    <property type="entry name" value="NAD(P)-binding Rossmann-fold domains"/>
    <property type="match status" value="1"/>
</dbReference>
<evidence type="ECO:0000313" key="4">
    <source>
        <dbReference type="Proteomes" id="UP001595960"/>
    </source>
</evidence>
<evidence type="ECO:0000259" key="2">
    <source>
        <dbReference type="Pfam" id="PF03807"/>
    </source>
</evidence>
<name>A0ABV9R4M2_9MICO</name>
<dbReference type="Pfam" id="PF03807">
    <property type="entry name" value="F420_oxidored"/>
    <property type="match status" value="1"/>
</dbReference>
<sequence>MRIAILGHGRVGGALATHLSRLGEQVVIGLDPQRRDTSGPLRERVPGLAVEPALTAVGGADLVVLAVPFRAVGEVLAPLRDALVGRTLVDATNPVGPGFTHALGSERSATDVIASLAPGAQVVKAFSIYGAENFAEPPARAGDLRPAMLIAGDDDAAKHSVAGLIDRMGWRPVDSGPAAQALHLEHLTLLWLRMVRGGDRPATLTWAVLGD</sequence>
<dbReference type="RefSeq" id="WP_204391309.1">
    <property type="nucleotide sequence ID" value="NZ_JAFBBW010000001.1"/>
</dbReference>
<feature type="domain" description="Pyrroline-5-carboxylate reductase catalytic N-terminal" evidence="2">
    <location>
        <begin position="2"/>
        <end position="94"/>
    </location>
</feature>
<proteinExistence type="predicted"/>
<dbReference type="InterPro" id="IPR028939">
    <property type="entry name" value="P5C_Rdtase_cat_N"/>
</dbReference>
<dbReference type="InterPro" id="IPR051267">
    <property type="entry name" value="STEAP_metalloreductase"/>
</dbReference>
<evidence type="ECO:0000313" key="3">
    <source>
        <dbReference type="EMBL" id="MFC4828283.1"/>
    </source>
</evidence>
<dbReference type="Gene3D" id="3.40.50.720">
    <property type="entry name" value="NAD(P)-binding Rossmann-like Domain"/>
    <property type="match status" value="1"/>
</dbReference>
<dbReference type="PANTHER" id="PTHR14239">
    <property type="entry name" value="DUDULIN-RELATED"/>
    <property type="match status" value="1"/>
</dbReference>
<gene>
    <name evidence="3" type="ORF">ACFPER_05750</name>
</gene>